<protein>
    <recommendedName>
        <fullName evidence="4">SKP1 component POZ domain-containing protein</fullName>
    </recommendedName>
</protein>
<accession>A0A7N2LIV2</accession>
<reference evidence="5 6" key="1">
    <citation type="journal article" date="2016" name="G3 (Bethesda)">
        <title>First Draft Assembly and Annotation of the Genome of a California Endemic Oak Quercus lobata Nee (Fagaceae).</title>
        <authorList>
            <person name="Sork V.L."/>
            <person name="Fitz-Gibbon S.T."/>
            <person name="Puiu D."/>
            <person name="Crepeau M."/>
            <person name="Gugger P.F."/>
            <person name="Sherman R."/>
            <person name="Stevens K."/>
            <person name="Langley C.H."/>
            <person name="Pellegrini M."/>
            <person name="Salzberg S.L."/>
        </authorList>
    </citation>
    <scope>NUCLEOTIDE SEQUENCE [LARGE SCALE GENOMIC DNA]</scope>
    <source>
        <strain evidence="5 6">cv. SW786</strain>
    </source>
</reference>
<organism evidence="5 6">
    <name type="scientific">Quercus lobata</name>
    <name type="common">Valley oak</name>
    <dbReference type="NCBI Taxonomy" id="97700"/>
    <lineage>
        <taxon>Eukaryota</taxon>
        <taxon>Viridiplantae</taxon>
        <taxon>Streptophyta</taxon>
        <taxon>Embryophyta</taxon>
        <taxon>Tracheophyta</taxon>
        <taxon>Spermatophyta</taxon>
        <taxon>Magnoliopsida</taxon>
        <taxon>eudicotyledons</taxon>
        <taxon>Gunneridae</taxon>
        <taxon>Pentapetalae</taxon>
        <taxon>rosids</taxon>
        <taxon>fabids</taxon>
        <taxon>Fagales</taxon>
        <taxon>Fagaceae</taxon>
        <taxon>Quercus</taxon>
    </lineage>
</organism>
<proteinExistence type="inferred from homology"/>
<dbReference type="InterPro" id="IPR001232">
    <property type="entry name" value="SKP1-like"/>
</dbReference>
<dbReference type="AlphaFoldDB" id="A0A7N2LIV2"/>
<dbReference type="GO" id="GO:0016567">
    <property type="term" value="P:protein ubiquitination"/>
    <property type="evidence" value="ECO:0007669"/>
    <property type="project" value="UniProtKB-UniPathway"/>
</dbReference>
<gene>
    <name evidence="5" type="primary">LOC115988154</name>
</gene>
<evidence type="ECO:0000256" key="3">
    <source>
        <dbReference type="ARBA" id="ARBA00022786"/>
    </source>
</evidence>
<reference evidence="5" key="2">
    <citation type="submission" date="2021-01" db="UniProtKB">
        <authorList>
            <consortium name="EnsemblPlants"/>
        </authorList>
    </citation>
    <scope>IDENTIFICATION</scope>
</reference>
<dbReference type="SMART" id="SM00512">
    <property type="entry name" value="Skp1"/>
    <property type="match status" value="1"/>
</dbReference>
<dbReference type="GO" id="GO:0009867">
    <property type="term" value="P:jasmonic acid mediated signaling pathway"/>
    <property type="evidence" value="ECO:0007669"/>
    <property type="project" value="UniProtKB-ARBA"/>
</dbReference>
<dbReference type="Gramene" id="QL04p054049:mrna">
    <property type="protein sequence ID" value="QL04p054049:mrna"/>
    <property type="gene ID" value="QL04p054049"/>
</dbReference>
<dbReference type="InParanoid" id="A0A7N2LIV2"/>
<evidence type="ECO:0000313" key="6">
    <source>
        <dbReference type="Proteomes" id="UP000594261"/>
    </source>
</evidence>
<sequence>MASTSMEVEKKVKKMIKLRSSDGDTFEVEENVAMESWKIKKNMMIQEYNCAGEPVIPLPIIPSNILARVIEYCKKHASESHGESLTAWDAEFVNLDNNTLYELCVAATYLDIKGLVRLTLKNMRGMTLEQSNTLSDLRWKNIKDVMRALKDSQDIQYFNIEEELVRVLAMRTSEELRIDLNFPFA</sequence>
<dbReference type="Gene3D" id="3.30.710.10">
    <property type="entry name" value="Potassium Channel Kv1.1, Chain A"/>
    <property type="match status" value="1"/>
</dbReference>
<dbReference type="UniPathway" id="UPA00143"/>
<dbReference type="Pfam" id="PF03931">
    <property type="entry name" value="Skp1_POZ"/>
    <property type="match status" value="1"/>
</dbReference>
<keyword evidence="3" id="KW-0833">Ubl conjugation pathway</keyword>
<dbReference type="PANTHER" id="PTHR11165">
    <property type="entry name" value="SKP1"/>
    <property type="match status" value="1"/>
</dbReference>
<dbReference type="InterPro" id="IPR016897">
    <property type="entry name" value="SKP1"/>
</dbReference>
<comment type="pathway">
    <text evidence="1">Protein modification; protein ubiquitination.</text>
</comment>
<dbReference type="OrthoDB" id="2342932at2759"/>
<comment type="similarity">
    <text evidence="2">Belongs to the SKP1 family.</text>
</comment>
<dbReference type="KEGG" id="qlo:115988154"/>
<dbReference type="EnsemblPlants" id="QL04p054049:mrna">
    <property type="protein sequence ID" value="QL04p054049:mrna"/>
    <property type="gene ID" value="QL04p054049"/>
</dbReference>
<feature type="domain" description="SKP1 component POZ" evidence="4">
    <location>
        <begin position="14"/>
        <end position="77"/>
    </location>
</feature>
<dbReference type="SUPFAM" id="SSF81382">
    <property type="entry name" value="Skp1 dimerisation domain-like"/>
    <property type="match status" value="1"/>
</dbReference>
<dbReference type="EMBL" id="LRBV02000004">
    <property type="status" value="NOT_ANNOTATED_CDS"/>
    <property type="molecule type" value="Genomic_DNA"/>
</dbReference>
<evidence type="ECO:0000313" key="5">
    <source>
        <dbReference type="EnsemblPlants" id="QL04p054049:mrna"/>
    </source>
</evidence>
<dbReference type="SUPFAM" id="SSF54695">
    <property type="entry name" value="POZ domain"/>
    <property type="match status" value="1"/>
</dbReference>
<dbReference type="InterPro" id="IPR036296">
    <property type="entry name" value="SKP1-like_dim_sf"/>
</dbReference>
<dbReference type="InterPro" id="IPR011333">
    <property type="entry name" value="SKP1/BTB/POZ_sf"/>
</dbReference>
<dbReference type="Proteomes" id="UP000594261">
    <property type="component" value="Chromosome 4"/>
</dbReference>
<evidence type="ECO:0000256" key="2">
    <source>
        <dbReference type="ARBA" id="ARBA00009993"/>
    </source>
</evidence>
<dbReference type="RefSeq" id="XP_030967657.1">
    <property type="nucleotide sequence ID" value="XM_031111797.1"/>
</dbReference>
<name>A0A7N2LIV2_QUELO</name>
<keyword evidence="6" id="KW-1185">Reference proteome</keyword>
<dbReference type="InterPro" id="IPR016073">
    <property type="entry name" value="Skp1_comp_POZ"/>
</dbReference>
<evidence type="ECO:0000259" key="4">
    <source>
        <dbReference type="Pfam" id="PF03931"/>
    </source>
</evidence>
<dbReference type="GeneID" id="115988154"/>
<dbReference type="GO" id="GO:0006511">
    <property type="term" value="P:ubiquitin-dependent protein catabolic process"/>
    <property type="evidence" value="ECO:0007669"/>
    <property type="project" value="InterPro"/>
</dbReference>
<evidence type="ECO:0000256" key="1">
    <source>
        <dbReference type="ARBA" id="ARBA00004906"/>
    </source>
</evidence>